<accession>A0A9P8TDB3</accession>
<dbReference type="EMBL" id="JAEUBD010000526">
    <property type="protein sequence ID" value="KAH3674121.1"/>
    <property type="molecule type" value="Genomic_DNA"/>
</dbReference>
<keyword evidence="2" id="KW-1185">Reference proteome</keyword>
<evidence type="ECO:0000313" key="1">
    <source>
        <dbReference type="EMBL" id="KAH3674121.1"/>
    </source>
</evidence>
<sequence length="204" mass="21994">MSLTAESRSITLVTVFLRSLTSNLCVTFENVTNLFLAMKQAAVAAPSPLGLGSSAPTISLGKSISNCSVLANRYNEIFSWVEEYTGNVIGVSSAAVNFPGSGLAHSPKLNDSVVTSRNNQGKRWVERGPVDTLVMAFEHVLYNGIRVPKDVLLGHLISGVLFFEGAHSTLWSRVLLSQSGDVPNSDRLIQRSRNDQILGGMKLC</sequence>
<reference evidence="1" key="2">
    <citation type="submission" date="2021-01" db="EMBL/GenBank/DDBJ databases">
        <authorList>
            <person name="Schikora-Tamarit M.A."/>
        </authorList>
    </citation>
    <scope>NUCLEOTIDE SEQUENCE</scope>
    <source>
        <strain evidence="1">NCAIM Y.01608</strain>
    </source>
</reference>
<reference evidence="1" key="1">
    <citation type="journal article" date="2021" name="Open Biol.">
        <title>Shared evolutionary footprints suggest mitochondrial oxidative damage underlies multiple complex I losses in fungi.</title>
        <authorList>
            <person name="Schikora-Tamarit M.A."/>
            <person name="Marcet-Houben M."/>
            <person name="Nosek J."/>
            <person name="Gabaldon T."/>
        </authorList>
    </citation>
    <scope>NUCLEOTIDE SEQUENCE</scope>
    <source>
        <strain evidence="1">NCAIM Y.01608</strain>
    </source>
</reference>
<comment type="caution">
    <text evidence="1">The sequence shown here is derived from an EMBL/GenBank/DDBJ whole genome shotgun (WGS) entry which is preliminary data.</text>
</comment>
<name>A0A9P8TDB3_9ASCO</name>
<organism evidence="1 2">
    <name type="scientific">Ogataea polymorpha</name>
    <dbReference type="NCBI Taxonomy" id="460523"/>
    <lineage>
        <taxon>Eukaryota</taxon>
        <taxon>Fungi</taxon>
        <taxon>Dikarya</taxon>
        <taxon>Ascomycota</taxon>
        <taxon>Saccharomycotina</taxon>
        <taxon>Pichiomycetes</taxon>
        <taxon>Pichiales</taxon>
        <taxon>Pichiaceae</taxon>
        <taxon>Ogataea</taxon>
    </lineage>
</organism>
<gene>
    <name evidence="1" type="ORF">OGATHE_002101</name>
</gene>
<dbReference type="AlphaFoldDB" id="A0A9P8TDB3"/>
<proteinExistence type="predicted"/>
<protein>
    <submittedName>
        <fullName evidence="1">Uncharacterized protein</fullName>
    </submittedName>
</protein>
<evidence type="ECO:0000313" key="2">
    <source>
        <dbReference type="Proteomes" id="UP000788993"/>
    </source>
</evidence>
<dbReference type="Proteomes" id="UP000788993">
    <property type="component" value="Unassembled WGS sequence"/>
</dbReference>